<reference evidence="2" key="1">
    <citation type="journal article" date="2023" name="IScience">
        <title>Live-bearing cockroach genome reveals convergent evolutionary mechanisms linked to viviparity in insects and beyond.</title>
        <authorList>
            <person name="Fouks B."/>
            <person name="Harrison M.C."/>
            <person name="Mikhailova A.A."/>
            <person name="Marchal E."/>
            <person name="English S."/>
            <person name="Carruthers M."/>
            <person name="Jennings E.C."/>
            <person name="Chiamaka E.L."/>
            <person name="Frigard R.A."/>
            <person name="Pippel M."/>
            <person name="Attardo G.M."/>
            <person name="Benoit J.B."/>
            <person name="Bornberg-Bauer E."/>
            <person name="Tobe S.S."/>
        </authorList>
    </citation>
    <scope>NUCLEOTIDE SEQUENCE</scope>
    <source>
        <strain evidence="2">Stay&amp;Tobe</strain>
    </source>
</reference>
<keyword evidence="3" id="KW-1185">Reference proteome</keyword>
<dbReference type="Pfam" id="PF15163">
    <property type="entry name" value="Meiosis_expr"/>
    <property type="match status" value="1"/>
</dbReference>
<dbReference type="GO" id="GO:0005634">
    <property type="term" value="C:nucleus"/>
    <property type="evidence" value="ECO:0007669"/>
    <property type="project" value="InterPro"/>
</dbReference>
<proteinExistence type="inferred from homology"/>
<comment type="caution">
    <text evidence="2">The sequence shown here is derived from an EMBL/GenBank/DDBJ whole genome shotgun (WGS) entry which is preliminary data.</text>
</comment>
<dbReference type="PANTHER" id="PTHR17008:SF1">
    <property type="entry name" value="MEIOSIS EXPRESSED GENE 1 PROTEIN HOMOLOG"/>
    <property type="match status" value="1"/>
</dbReference>
<dbReference type="AlphaFoldDB" id="A0AAD8ABK5"/>
<name>A0AAD8ABK5_DIPPU</name>
<gene>
    <name evidence="2" type="ORF">L9F63_012776</name>
</gene>
<dbReference type="EMBL" id="JASPKZ010002299">
    <property type="protein sequence ID" value="KAJ9596043.1"/>
    <property type="molecule type" value="Genomic_DNA"/>
</dbReference>
<accession>A0AAD8ABK5</accession>
<dbReference type="Proteomes" id="UP001233999">
    <property type="component" value="Unassembled WGS sequence"/>
</dbReference>
<dbReference type="PANTHER" id="PTHR17008">
    <property type="entry name" value="MEIOSIS-EXPRESSED GENE 1 PROTEIN"/>
    <property type="match status" value="1"/>
</dbReference>
<organism evidence="2 3">
    <name type="scientific">Diploptera punctata</name>
    <name type="common">Pacific beetle cockroach</name>
    <dbReference type="NCBI Taxonomy" id="6984"/>
    <lineage>
        <taxon>Eukaryota</taxon>
        <taxon>Metazoa</taxon>
        <taxon>Ecdysozoa</taxon>
        <taxon>Arthropoda</taxon>
        <taxon>Hexapoda</taxon>
        <taxon>Insecta</taxon>
        <taxon>Pterygota</taxon>
        <taxon>Neoptera</taxon>
        <taxon>Polyneoptera</taxon>
        <taxon>Dictyoptera</taxon>
        <taxon>Blattodea</taxon>
        <taxon>Blaberoidea</taxon>
        <taxon>Blaberidae</taxon>
        <taxon>Diplopterinae</taxon>
        <taxon>Diploptera</taxon>
    </lineage>
</organism>
<evidence type="ECO:0000256" key="1">
    <source>
        <dbReference type="ARBA" id="ARBA00008514"/>
    </source>
</evidence>
<comment type="similarity">
    <text evidence="1">Belongs to the MEIG1 family.</text>
</comment>
<feature type="non-terminal residue" evidence="2">
    <location>
        <position position="1"/>
    </location>
</feature>
<reference evidence="2" key="2">
    <citation type="submission" date="2023-05" db="EMBL/GenBank/DDBJ databases">
        <authorList>
            <person name="Fouks B."/>
        </authorList>
    </citation>
    <scope>NUCLEOTIDE SEQUENCE</scope>
    <source>
        <strain evidence="2">Stay&amp;Tobe</strain>
        <tissue evidence="2">Testes</tissue>
    </source>
</reference>
<evidence type="ECO:0000313" key="3">
    <source>
        <dbReference type="Proteomes" id="UP001233999"/>
    </source>
</evidence>
<dbReference type="InterPro" id="IPR020186">
    <property type="entry name" value="Meiosis-expressed_gene_1"/>
</dbReference>
<protein>
    <submittedName>
        <fullName evidence="2">Uncharacterized protein</fullName>
    </submittedName>
</protein>
<evidence type="ECO:0000313" key="2">
    <source>
        <dbReference type="EMBL" id="KAJ9596043.1"/>
    </source>
</evidence>
<sequence>MSCSGFHPEPPGINKHSKRALARGLKLTILAHFNTSPDKQDGIHSWWNHSVENMYRCQVAGYRDEKQYLQRRRLNKVDKWPSSGLIRKLVRWDGRYYYFSEDRECPKLTSTDVKKALLLETVIFDKSPFTKDNLQWAPVLSAMTKKYNEAFDEVISKKSHSKNLKSSCKEIQEIPPKSINKCNKIKVKKSAAKYINNRNRSVKCICAKSLTSRGNIHMPAKKIPKNNKVKRISRNKLFNISLKRDNKRNKDSPNDSECLQRKHFHESYVTEKDNLGTNKKYSLHNFDKSTINQLETHKSPNVKNNNCYLSLNNYNEMNKDSISGLQKASLRNLEVNTLKMCD</sequence>